<accession>A0ABQ9GQF3</accession>
<dbReference type="Pfam" id="PF03564">
    <property type="entry name" value="DUF1759"/>
    <property type="match status" value="1"/>
</dbReference>
<dbReference type="EMBL" id="JARBHB010000010">
    <property type="protein sequence ID" value="KAJ8874276.1"/>
    <property type="molecule type" value="Genomic_DNA"/>
</dbReference>
<gene>
    <name evidence="1" type="ORF">PR048_025119</name>
</gene>
<evidence type="ECO:0000313" key="2">
    <source>
        <dbReference type="Proteomes" id="UP001159363"/>
    </source>
</evidence>
<protein>
    <recommendedName>
        <fullName evidence="3">Peptidase aspartic putative domain-containing protein</fullName>
    </recommendedName>
</protein>
<proteinExistence type="predicted"/>
<comment type="caution">
    <text evidence="1">The sequence shown here is derived from an EMBL/GenBank/DDBJ whole genome shotgun (WGS) entry which is preliminary data.</text>
</comment>
<dbReference type="Proteomes" id="UP001159363">
    <property type="component" value="Chromosome 9"/>
</dbReference>
<name>A0ABQ9GQF3_9NEOP</name>
<evidence type="ECO:0000313" key="1">
    <source>
        <dbReference type="EMBL" id="KAJ8874276.1"/>
    </source>
</evidence>
<sequence length="442" mass="50251">MIAIARAHLRLQRAENRMHRASLLADQALNNPSQQRLFQATCRNLPSIKTSNEDDHLLIEVHGDEDTSFNEVEHCKRLEKFDDAYCNRTTSQPHARVALPVIKILLFSEEIKGWLNYSNLFTTMTGDNKDLSNMEHYTNLKSSLSGELSLPMISDNFDITWNLLVKWHVKKRSSWQTIYGRTFASSCGYYRFSLIHARLVSAIIEDIAVLKALNLLVDQWNMLLLHLLEKCIDQTLRKQWEPEAHELDIPTLSDFTDFLEKHCTSSEVILGTSQKYSKPKSTNNRKVPEQYRTSLGSVFVTSLPEKCCLCKVTKDKPLCINCLQAKYQVKSCPSTKSCRFFNVLQNTMLHFPSYKPTTTVAQSAQNEAPVDTSSNEDSNHCVLPSFSKDLQLFTVMLSTAVAYVQDVYGDCLSVRVLLDFGSQANVITESCLSRLGIKCQKL</sequence>
<evidence type="ECO:0008006" key="3">
    <source>
        <dbReference type="Google" id="ProtNLM"/>
    </source>
</evidence>
<keyword evidence="2" id="KW-1185">Reference proteome</keyword>
<dbReference type="InterPro" id="IPR005312">
    <property type="entry name" value="DUF1759"/>
</dbReference>
<organism evidence="1 2">
    <name type="scientific">Dryococelus australis</name>
    <dbReference type="NCBI Taxonomy" id="614101"/>
    <lineage>
        <taxon>Eukaryota</taxon>
        <taxon>Metazoa</taxon>
        <taxon>Ecdysozoa</taxon>
        <taxon>Arthropoda</taxon>
        <taxon>Hexapoda</taxon>
        <taxon>Insecta</taxon>
        <taxon>Pterygota</taxon>
        <taxon>Neoptera</taxon>
        <taxon>Polyneoptera</taxon>
        <taxon>Phasmatodea</taxon>
        <taxon>Verophasmatodea</taxon>
        <taxon>Anareolatae</taxon>
        <taxon>Phasmatidae</taxon>
        <taxon>Eurycanthinae</taxon>
        <taxon>Dryococelus</taxon>
    </lineage>
</organism>
<reference evidence="1 2" key="1">
    <citation type="submission" date="2023-02" db="EMBL/GenBank/DDBJ databases">
        <title>LHISI_Scaffold_Assembly.</title>
        <authorList>
            <person name="Stuart O.P."/>
            <person name="Cleave R."/>
            <person name="Magrath M.J.L."/>
            <person name="Mikheyev A.S."/>
        </authorList>
    </citation>
    <scope>NUCLEOTIDE SEQUENCE [LARGE SCALE GENOMIC DNA]</scope>
    <source>
        <strain evidence="1">Daus_M_001</strain>
        <tissue evidence="1">Leg muscle</tissue>
    </source>
</reference>